<protein>
    <recommendedName>
        <fullName evidence="3">SWIM-type domain-containing protein</fullName>
    </recommendedName>
</protein>
<evidence type="ECO:0000313" key="5">
    <source>
        <dbReference type="Proteomes" id="UP001501444"/>
    </source>
</evidence>
<dbReference type="RefSeq" id="WP_344618862.1">
    <property type="nucleotide sequence ID" value="NZ_BAAARV010000091.1"/>
</dbReference>
<comment type="caution">
    <text evidence="4">The sequence shown here is derived from an EMBL/GenBank/DDBJ whole genome shotgun (WGS) entry which is preliminary data.</text>
</comment>
<sequence length="877" mass="87986">MRRDVLALTADALAVLTNRGLVKRAAREAEAAPPAISEDDDGTLRGMYPDGPAPVLPAGGGGLDRATCTCGAVGTCRHVIGLILAYQALCGAESASGGAEAAPAGPHEGGALPGMDADAAVDWSPGAFTDEQLAARIGERMLAVARRTLRAGYHARVRRPGADDPAPRVDLGAATVRFLVPHDLGFVHSDAIAGTRDDVIALAVWAFRAADRRAPGEPDVQIDVGGEDLQKAGLDGSAAESGARGGAGPDKASTAGASASGAAVGAAAEGGAVAGEGGSATGAAGEGEAATGGAAAGGGVAARVPTGQGSAGRAAAGRGAAGRDPVEDALGAAGRLADDVLLAGAVHAGAGFAGAVADARRRLERVNLRWPLAAVGEMAEQLEAYRDRGSLYAPERLAELIVEVHARRRAVAGLGGGARARVLGTEEAAETPLRRARLDGLGCRVVAVGQDGAADERRVVEVYLAHADTATVLVLRRDWEGDGTGAALGRRRVGGSTTGQLAGGHVVTESAVRSASRAVRLATSRIARTTVVPSRGAWGGLPAGLLVDDLRALAAELERLPPRVVRPRVAAELVRVVRIAGVERVAYFPGAQRIDAVVTDAAGERATITAIHTAAAPGRLDAIAAALARIAATTGPAHPLAPPEAAFEPVPAAQVTASGEAASEPEPVPAAPATVPGEAAFEPVPAAQLTASGEAASEPEPVPAAPATVPGEAAFESVTVPAEGGSGAVEAAPVPAASATVPAEWFVSGVVRRSGGGIVIEPLAFAGGGEVVVPDLTGEVGGRLESDWGEDEEPLRAAVHHAIGVLAEVAHRGLRHLTPTFGDRLRAAGERLARVGLHRSGAAVGAFRDVLGTDPGEEAVGRWVDAYLRLMITAELD</sequence>
<dbReference type="EMBL" id="BAAARV010000091">
    <property type="protein sequence ID" value="GAA2382247.1"/>
    <property type="molecule type" value="Genomic_DNA"/>
</dbReference>
<organism evidence="4 5">
    <name type="scientific">Dactylosporangium salmoneum</name>
    <dbReference type="NCBI Taxonomy" id="53361"/>
    <lineage>
        <taxon>Bacteria</taxon>
        <taxon>Bacillati</taxon>
        <taxon>Actinomycetota</taxon>
        <taxon>Actinomycetes</taxon>
        <taxon>Micromonosporales</taxon>
        <taxon>Micromonosporaceae</taxon>
        <taxon>Dactylosporangium</taxon>
    </lineage>
</organism>
<evidence type="ECO:0000259" key="3">
    <source>
        <dbReference type="PROSITE" id="PS50966"/>
    </source>
</evidence>
<feature type="region of interest" description="Disordered" evidence="2">
    <location>
        <begin position="232"/>
        <end position="257"/>
    </location>
</feature>
<dbReference type="Proteomes" id="UP001501444">
    <property type="component" value="Unassembled WGS sequence"/>
</dbReference>
<keyword evidence="1" id="KW-0863">Zinc-finger</keyword>
<evidence type="ECO:0000313" key="4">
    <source>
        <dbReference type="EMBL" id="GAA2382247.1"/>
    </source>
</evidence>
<feature type="domain" description="SWIM-type" evidence="3">
    <location>
        <begin position="53"/>
        <end position="87"/>
    </location>
</feature>
<reference evidence="5" key="1">
    <citation type="journal article" date="2019" name="Int. J. Syst. Evol. Microbiol.">
        <title>The Global Catalogue of Microorganisms (GCM) 10K type strain sequencing project: providing services to taxonomists for standard genome sequencing and annotation.</title>
        <authorList>
            <consortium name="The Broad Institute Genomics Platform"/>
            <consortium name="The Broad Institute Genome Sequencing Center for Infectious Disease"/>
            <person name="Wu L."/>
            <person name="Ma J."/>
        </authorList>
    </citation>
    <scope>NUCLEOTIDE SEQUENCE [LARGE SCALE GENOMIC DNA]</scope>
    <source>
        <strain evidence="5">JCM 3272</strain>
    </source>
</reference>
<dbReference type="InterPro" id="IPR007527">
    <property type="entry name" value="Znf_SWIM"/>
</dbReference>
<feature type="region of interest" description="Disordered" evidence="2">
    <location>
        <begin position="276"/>
        <end position="299"/>
    </location>
</feature>
<evidence type="ECO:0000256" key="2">
    <source>
        <dbReference type="SAM" id="MobiDB-lite"/>
    </source>
</evidence>
<proteinExistence type="predicted"/>
<name>A0ABP5UJM0_9ACTN</name>
<gene>
    <name evidence="4" type="ORF">GCM10010170_090430</name>
</gene>
<accession>A0ABP5UJM0</accession>
<evidence type="ECO:0000256" key="1">
    <source>
        <dbReference type="PROSITE-ProRule" id="PRU00325"/>
    </source>
</evidence>
<keyword evidence="1" id="KW-0479">Metal-binding</keyword>
<feature type="compositionally biased region" description="Low complexity" evidence="2">
    <location>
        <begin position="281"/>
        <end position="293"/>
    </location>
</feature>
<dbReference type="PROSITE" id="PS50966">
    <property type="entry name" value="ZF_SWIM"/>
    <property type="match status" value="1"/>
</dbReference>
<keyword evidence="1" id="KW-0862">Zinc</keyword>
<keyword evidence="5" id="KW-1185">Reference proteome</keyword>
<feature type="region of interest" description="Disordered" evidence="2">
    <location>
        <begin position="651"/>
        <end position="676"/>
    </location>
</feature>